<gene>
    <name evidence="1" type="ordered locus">Sterm_3739</name>
</gene>
<evidence type="ECO:0008006" key="3">
    <source>
        <dbReference type="Google" id="ProtNLM"/>
    </source>
</evidence>
<evidence type="ECO:0000313" key="1">
    <source>
        <dbReference type="EMBL" id="ACZ10573.1"/>
    </source>
</evidence>
<proteinExistence type="predicted"/>
<dbReference type="HOGENOM" id="CLU_123345_0_0_0"/>
<dbReference type="STRING" id="526218.Sterm_3739"/>
<evidence type="ECO:0000313" key="2">
    <source>
        <dbReference type="Proteomes" id="UP000000845"/>
    </source>
</evidence>
<dbReference type="RefSeq" id="WP_012863155.1">
    <property type="nucleotide sequence ID" value="NC_013517.1"/>
</dbReference>
<accession>D1ART7</accession>
<dbReference type="EMBL" id="CP001739">
    <property type="protein sequence ID" value="ACZ10573.1"/>
    <property type="molecule type" value="Genomic_DNA"/>
</dbReference>
<sequence length="201" mass="23881">MKKIIAILLLVIGSIGIGKDLDQYESKRVFDKIIEVALTGDYEKYKNDKEMTNALEELVKASEYLDVHRIFSDGNKYIVLDVEEQGNRSILTVKAVYKIYRDISEEKYRQIMEREVLELMKYDMEEIDEKTYKKNVYNIITDIAGNDFEIKEEVIKMNMIKKEKWDMEDNSDLIQRLYPAIFYMMESLNKRYFKTSEEGNI</sequence>
<organism evidence="1 2">
    <name type="scientific">Sebaldella termitidis (strain ATCC 33386 / NCTC 11300)</name>
    <dbReference type="NCBI Taxonomy" id="526218"/>
    <lineage>
        <taxon>Bacteria</taxon>
        <taxon>Fusobacteriati</taxon>
        <taxon>Fusobacteriota</taxon>
        <taxon>Fusobacteriia</taxon>
        <taxon>Fusobacteriales</taxon>
        <taxon>Leptotrichiaceae</taxon>
        <taxon>Sebaldella</taxon>
    </lineage>
</organism>
<dbReference type="KEGG" id="str:Sterm_3739"/>
<keyword evidence="2" id="KW-1185">Reference proteome</keyword>
<protein>
    <recommendedName>
        <fullName evidence="3">DUF4878 domain-containing protein</fullName>
    </recommendedName>
</protein>
<reference evidence="2" key="1">
    <citation type="submission" date="2009-09" db="EMBL/GenBank/DDBJ databases">
        <title>The complete chromosome of Sebaldella termitidis ATCC 33386.</title>
        <authorList>
            <consortium name="US DOE Joint Genome Institute (JGI-PGF)"/>
            <person name="Lucas S."/>
            <person name="Copeland A."/>
            <person name="Lapidus A."/>
            <person name="Glavina del Rio T."/>
            <person name="Dalin E."/>
            <person name="Tice H."/>
            <person name="Bruce D."/>
            <person name="Goodwin L."/>
            <person name="Pitluck S."/>
            <person name="Kyrpides N."/>
            <person name="Mavromatis K."/>
            <person name="Ivanova N."/>
            <person name="Mikhailova N."/>
            <person name="Sims D."/>
            <person name="Meincke L."/>
            <person name="Brettin T."/>
            <person name="Detter J.C."/>
            <person name="Han C."/>
            <person name="Larimer F."/>
            <person name="Land M."/>
            <person name="Hauser L."/>
            <person name="Markowitz V."/>
            <person name="Cheng J.F."/>
            <person name="Hugenholtz P."/>
            <person name="Woyke T."/>
            <person name="Wu D."/>
            <person name="Eisen J.A."/>
        </authorList>
    </citation>
    <scope>NUCLEOTIDE SEQUENCE [LARGE SCALE GENOMIC DNA]</scope>
    <source>
        <strain evidence="2">ATCC 33386 / NCTC 11300</strain>
    </source>
</reference>
<name>D1ART7_SEBTE</name>
<dbReference type="AlphaFoldDB" id="D1ART7"/>
<dbReference type="Proteomes" id="UP000000845">
    <property type="component" value="Chromosome"/>
</dbReference>
<reference evidence="1 2" key="2">
    <citation type="journal article" date="2010" name="Stand. Genomic Sci.">
        <title>Complete genome sequence of Sebaldella termitidis type strain (NCTC 11300).</title>
        <authorList>
            <person name="Harmon-Smith M."/>
            <person name="Celia L."/>
            <person name="Chertkov O."/>
            <person name="Lapidus A."/>
            <person name="Copeland A."/>
            <person name="Glavina Del Rio T."/>
            <person name="Nolan M."/>
            <person name="Lucas S."/>
            <person name="Tice H."/>
            <person name="Cheng J.F."/>
            <person name="Han C."/>
            <person name="Detter J.C."/>
            <person name="Bruce D."/>
            <person name="Goodwin L."/>
            <person name="Pitluck S."/>
            <person name="Pati A."/>
            <person name="Liolios K."/>
            <person name="Ivanova N."/>
            <person name="Mavromatis K."/>
            <person name="Mikhailova N."/>
            <person name="Chen A."/>
            <person name="Palaniappan K."/>
            <person name="Land M."/>
            <person name="Hauser L."/>
            <person name="Chang Y.J."/>
            <person name="Jeffries C.D."/>
            <person name="Brettin T."/>
            <person name="Goker M."/>
            <person name="Beck B."/>
            <person name="Bristow J."/>
            <person name="Eisen J.A."/>
            <person name="Markowitz V."/>
            <person name="Hugenholtz P."/>
            <person name="Kyrpides N.C."/>
            <person name="Klenk H.P."/>
            <person name="Chen F."/>
        </authorList>
    </citation>
    <scope>NUCLEOTIDE SEQUENCE [LARGE SCALE GENOMIC DNA]</scope>
    <source>
        <strain evidence="2">ATCC 33386 / NCTC 11300</strain>
    </source>
</reference>